<feature type="transmembrane region" description="Helical" evidence="2">
    <location>
        <begin position="47"/>
        <end position="69"/>
    </location>
</feature>
<keyword evidence="4" id="KW-1185">Reference proteome</keyword>
<dbReference type="RefSeq" id="WP_380739254.1">
    <property type="nucleotide sequence ID" value="NZ_JBHTJP010000035.1"/>
</dbReference>
<evidence type="ECO:0000313" key="4">
    <source>
        <dbReference type="Proteomes" id="UP001597100"/>
    </source>
</evidence>
<dbReference type="EMBL" id="JBHTJP010000035">
    <property type="protein sequence ID" value="MFD0977183.1"/>
    <property type="molecule type" value="Genomic_DNA"/>
</dbReference>
<gene>
    <name evidence="3" type="ORF">ACFQ1G_10305</name>
</gene>
<dbReference type="Proteomes" id="UP001597100">
    <property type="component" value="Unassembled WGS sequence"/>
</dbReference>
<evidence type="ECO:0000256" key="2">
    <source>
        <dbReference type="SAM" id="Phobius"/>
    </source>
</evidence>
<comment type="caution">
    <text evidence="3">The sequence shown here is derived from an EMBL/GenBank/DDBJ whole genome shotgun (WGS) entry which is preliminary data.</text>
</comment>
<keyword evidence="2" id="KW-0472">Membrane</keyword>
<feature type="compositionally biased region" description="Polar residues" evidence="1">
    <location>
        <begin position="141"/>
        <end position="157"/>
    </location>
</feature>
<name>A0ABW3IGN5_9FLAO</name>
<evidence type="ECO:0000313" key="3">
    <source>
        <dbReference type="EMBL" id="MFD0977183.1"/>
    </source>
</evidence>
<sequence length="422" mass="46528">MSERKHIDRLFQEKFKDFEATPNEAIWRNISAKLQEKERRRPIVAPIWSRVAGIAAVLAIIFLIGEWMFPVSNTSLIASEDLEETFDKTNLSIADNSTSEIPAESNETNATPVFEKKKTKASEVPSEVKVIPLKTPVQRENISSSEKTIASTKTSEGPSKKETLQNKKSLFDAITEPEIEVAEGGSKGNFEVSTHAAPIYYGNFGNGNFLGSQFSQNSKESEITYSYGINIAYSISDKVKIRSGVNKVSMSYNTSNIAYNAIVGPAASNAIALNEDPGVEVNSKGNLTKQPLSNTTKDAIGRMNSGLLNQKMGFIEVPVELEYNLIDKRFELNLIGGASTLFLDENKISVNDGNISAVGKANNLNQVSFSTNIGLGLDYNLSEKFKLNMEPMLKYQFNTFNSQSSGNQPYYLGIYSGFSFKF</sequence>
<accession>A0ABW3IGN5</accession>
<keyword evidence="2" id="KW-1133">Transmembrane helix</keyword>
<proteinExistence type="predicted"/>
<keyword evidence="2" id="KW-0812">Transmembrane</keyword>
<organism evidence="3 4">
    <name type="scientific">Salinimicrobium gaetbulicola</name>
    <dbReference type="NCBI Taxonomy" id="999702"/>
    <lineage>
        <taxon>Bacteria</taxon>
        <taxon>Pseudomonadati</taxon>
        <taxon>Bacteroidota</taxon>
        <taxon>Flavobacteriia</taxon>
        <taxon>Flavobacteriales</taxon>
        <taxon>Flavobacteriaceae</taxon>
        <taxon>Salinimicrobium</taxon>
    </lineage>
</organism>
<evidence type="ECO:0000256" key="1">
    <source>
        <dbReference type="SAM" id="MobiDB-lite"/>
    </source>
</evidence>
<feature type="region of interest" description="Disordered" evidence="1">
    <location>
        <begin position="141"/>
        <end position="163"/>
    </location>
</feature>
<reference evidence="4" key="1">
    <citation type="journal article" date="2019" name="Int. J. Syst. Evol. Microbiol.">
        <title>The Global Catalogue of Microorganisms (GCM) 10K type strain sequencing project: providing services to taxonomists for standard genome sequencing and annotation.</title>
        <authorList>
            <consortium name="The Broad Institute Genomics Platform"/>
            <consortium name="The Broad Institute Genome Sequencing Center for Infectious Disease"/>
            <person name="Wu L."/>
            <person name="Ma J."/>
        </authorList>
    </citation>
    <scope>NUCLEOTIDE SEQUENCE [LARGE SCALE GENOMIC DNA]</scope>
    <source>
        <strain evidence="4">CCUG 60898</strain>
    </source>
</reference>
<protein>
    <submittedName>
        <fullName evidence="3">Outer membrane beta-barrel protein</fullName>
    </submittedName>
</protein>